<dbReference type="EMBL" id="NJHN03000036">
    <property type="protein sequence ID" value="KAH9422362.1"/>
    <property type="molecule type" value="Genomic_DNA"/>
</dbReference>
<keyword evidence="3" id="KW-1185">Reference proteome</keyword>
<dbReference type="PANTHER" id="PTHR16277:SF7">
    <property type="entry name" value="RE12330P"/>
    <property type="match status" value="1"/>
</dbReference>
<dbReference type="Proteomes" id="UP000887458">
    <property type="component" value="Unassembled WGS sequence"/>
</dbReference>
<feature type="domain" description="SERTA" evidence="1">
    <location>
        <begin position="1"/>
        <end position="36"/>
    </location>
</feature>
<dbReference type="PANTHER" id="PTHR16277">
    <property type="entry name" value="CELL DIVISION CYCLE ASSOCIATED PROTEIN 4/SERTA DOMAIN-CONTAINING PROTEIN 2"/>
    <property type="match status" value="1"/>
</dbReference>
<evidence type="ECO:0000313" key="2">
    <source>
        <dbReference type="EMBL" id="KAH9422362.1"/>
    </source>
</evidence>
<proteinExistence type="predicted"/>
<name>A0ABQ8JIC0_DERPT</name>
<dbReference type="PROSITE" id="PS51053">
    <property type="entry name" value="SERTA"/>
    <property type="match status" value="1"/>
</dbReference>
<comment type="caution">
    <text evidence="2">The sequence shown here is derived from an EMBL/GenBank/DDBJ whole genome shotgun (WGS) entry which is preliminary data.</text>
</comment>
<reference evidence="2 3" key="2">
    <citation type="journal article" date="2022" name="Mol. Biol. Evol.">
        <title>Comparative Genomics Reveals Insights into the Divergent Evolution of Astigmatic Mites and Household Pest Adaptations.</title>
        <authorList>
            <person name="Xiong Q."/>
            <person name="Wan A.T."/>
            <person name="Liu X."/>
            <person name="Fung C.S."/>
            <person name="Xiao X."/>
            <person name="Malainual N."/>
            <person name="Hou J."/>
            <person name="Wang L."/>
            <person name="Wang M."/>
            <person name="Yang K.Y."/>
            <person name="Cui Y."/>
            <person name="Leung E.L."/>
            <person name="Nong W."/>
            <person name="Shin S.K."/>
            <person name="Au S.W."/>
            <person name="Jeong K.Y."/>
            <person name="Chew F.T."/>
            <person name="Hui J.H."/>
            <person name="Leung T.F."/>
            <person name="Tungtrongchitr A."/>
            <person name="Zhong N."/>
            <person name="Liu Z."/>
            <person name="Tsui S.K."/>
        </authorList>
    </citation>
    <scope>NUCLEOTIDE SEQUENCE [LARGE SCALE GENOMIC DNA]</scope>
    <source>
        <strain evidence="2">Derp</strain>
    </source>
</reference>
<dbReference type="InterPro" id="IPR009263">
    <property type="entry name" value="SERTA_dom"/>
</dbReference>
<reference evidence="2 3" key="1">
    <citation type="journal article" date="2018" name="J. Allergy Clin. Immunol.">
        <title>High-quality assembly of Dermatophagoides pteronyssinus genome and transcriptome reveals a wide range of novel allergens.</title>
        <authorList>
            <person name="Liu X.Y."/>
            <person name="Yang K.Y."/>
            <person name="Wang M.Q."/>
            <person name="Kwok J.S."/>
            <person name="Zeng X."/>
            <person name="Yang Z."/>
            <person name="Xiao X.J."/>
            <person name="Lau C.P."/>
            <person name="Li Y."/>
            <person name="Huang Z.M."/>
            <person name="Ba J.G."/>
            <person name="Yim A.K."/>
            <person name="Ouyang C.Y."/>
            <person name="Ngai S.M."/>
            <person name="Chan T.F."/>
            <person name="Leung E.L."/>
            <person name="Liu L."/>
            <person name="Liu Z.G."/>
            <person name="Tsui S.K."/>
        </authorList>
    </citation>
    <scope>NUCLEOTIDE SEQUENCE [LARGE SCALE GENOMIC DNA]</scope>
    <source>
        <strain evidence="2">Derp</strain>
    </source>
</reference>
<organism evidence="2 3">
    <name type="scientific">Dermatophagoides pteronyssinus</name>
    <name type="common">European house dust mite</name>
    <dbReference type="NCBI Taxonomy" id="6956"/>
    <lineage>
        <taxon>Eukaryota</taxon>
        <taxon>Metazoa</taxon>
        <taxon>Ecdysozoa</taxon>
        <taxon>Arthropoda</taxon>
        <taxon>Chelicerata</taxon>
        <taxon>Arachnida</taxon>
        <taxon>Acari</taxon>
        <taxon>Acariformes</taxon>
        <taxon>Sarcoptiformes</taxon>
        <taxon>Astigmata</taxon>
        <taxon>Psoroptidia</taxon>
        <taxon>Analgoidea</taxon>
        <taxon>Pyroglyphidae</taxon>
        <taxon>Dermatophagoidinae</taxon>
        <taxon>Dermatophagoides</taxon>
    </lineage>
</organism>
<dbReference type="Pfam" id="PF06031">
    <property type="entry name" value="SERTA"/>
    <property type="match status" value="1"/>
</dbReference>
<dbReference type="InterPro" id="IPR052262">
    <property type="entry name" value="E2F-SERTA_domain_protein"/>
</dbReference>
<protein>
    <recommendedName>
        <fullName evidence="1">SERTA domain-containing protein</fullName>
    </recommendedName>
</protein>
<accession>A0ABQ8JIC0</accession>
<gene>
    <name evidence="2" type="ORF">DERP_003037</name>
</gene>
<evidence type="ECO:0000313" key="3">
    <source>
        <dbReference type="Proteomes" id="UP000887458"/>
    </source>
</evidence>
<sequence length="80" mass="9289">MLKLNRFRQSTDLSLHRSVMICNTLRMLEKELERDGLKVNVSPNEIFDDIDLSLYDFDLISPLSPPSNLVITVEFDLILH</sequence>
<evidence type="ECO:0000259" key="1">
    <source>
        <dbReference type="PROSITE" id="PS51053"/>
    </source>
</evidence>